<name>A0A3S4RJI8_MYCCI</name>
<dbReference type="Pfam" id="PF09995">
    <property type="entry name" value="MPAB_Lcp_cat"/>
    <property type="match status" value="1"/>
</dbReference>
<accession>A0A3S4RJI8</accession>
<sequence>MTDHLLHRYAGDRRFLFMLPRAVCLQLLHPAIATGIWEHALLRERIWQHKKRTVTMAVDIAYTDSDMRPVIRFGHEHVKGHTPGGSKYHALDPELFHFQHATYVESLVAMVNTFVQPLDDDEHERLYQQCCDWYRKYGISARPMPPDWPSFRDNFESYCRTELSAGEHFERFRDEIFAPSDWWPSRVPRAAIRAMQHEAAIDLTGVHPGARDRRALRTFAGLCRVGATIPALRAPAKVRKVRETVGVSAGGAHGRAME</sequence>
<dbReference type="PANTHER" id="PTHR36151:SF3">
    <property type="entry name" value="ER-BOUND OXYGENASE MPAB_MPAB'_RUBBER OXYGENASE CATALYTIC DOMAIN-CONTAINING PROTEIN"/>
    <property type="match status" value="1"/>
</dbReference>
<evidence type="ECO:0000313" key="3">
    <source>
        <dbReference type="Proteomes" id="UP000282551"/>
    </source>
</evidence>
<dbReference type="InterPro" id="IPR018713">
    <property type="entry name" value="MPAB/Lcp_cat_dom"/>
</dbReference>
<dbReference type="PANTHER" id="PTHR36151">
    <property type="entry name" value="BLR2777 PROTEIN"/>
    <property type="match status" value="1"/>
</dbReference>
<proteinExistence type="predicted"/>
<dbReference type="EMBL" id="LR134355">
    <property type="protein sequence ID" value="VEG49683.1"/>
    <property type="molecule type" value="Genomic_DNA"/>
</dbReference>
<feature type="domain" description="ER-bound oxygenase mpaB/mpaB'/Rubber oxygenase catalytic" evidence="1">
    <location>
        <begin position="8"/>
        <end position="224"/>
    </location>
</feature>
<gene>
    <name evidence="2" type="ORF">NCTC10485_03995</name>
</gene>
<dbReference type="RefSeq" id="WP_235666222.1">
    <property type="nucleotide sequence ID" value="NZ_AP022604.1"/>
</dbReference>
<evidence type="ECO:0000259" key="1">
    <source>
        <dbReference type="Pfam" id="PF09995"/>
    </source>
</evidence>
<keyword evidence="3" id="KW-1185">Reference proteome</keyword>
<reference evidence="2 3" key="1">
    <citation type="submission" date="2018-12" db="EMBL/GenBank/DDBJ databases">
        <authorList>
            <consortium name="Pathogen Informatics"/>
        </authorList>
    </citation>
    <scope>NUCLEOTIDE SEQUENCE [LARGE SCALE GENOMIC DNA]</scope>
    <source>
        <strain evidence="2 3">NCTC10485</strain>
    </source>
</reference>
<dbReference type="GO" id="GO:0016491">
    <property type="term" value="F:oxidoreductase activity"/>
    <property type="evidence" value="ECO:0007669"/>
    <property type="project" value="InterPro"/>
</dbReference>
<organism evidence="2 3">
    <name type="scientific">Mycolicibacterium chitae</name>
    <name type="common">Mycobacterium chitae</name>
    <dbReference type="NCBI Taxonomy" id="1792"/>
    <lineage>
        <taxon>Bacteria</taxon>
        <taxon>Bacillati</taxon>
        <taxon>Actinomycetota</taxon>
        <taxon>Actinomycetes</taxon>
        <taxon>Mycobacteriales</taxon>
        <taxon>Mycobacteriaceae</taxon>
        <taxon>Mycolicibacterium</taxon>
    </lineage>
</organism>
<dbReference type="Proteomes" id="UP000282551">
    <property type="component" value="Chromosome"/>
</dbReference>
<protein>
    <submittedName>
        <fullName evidence="2">Uncharacterized protein conserved in bacteria</fullName>
    </submittedName>
</protein>
<evidence type="ECO:0000313" key="2">
    <source>
        <dbReference type="EMBL" id="VEG49683.1"/>
    </source>
</evidence>
<dbReference type="AlphaFoldDB" id="A0A3S4RJI8"/>